<dbReference type="OrthoDB" id="22873at10239"/>
<accession>Q76YX3</accession>
<organism evidence="3 4">
    <name type="scientific">Aeromonas phage Aeh1</name>
    <dbReference type="NCBI Taxonomy" id="2880362"/>
    <lineage>
        <taxon>Viruses</taxon>
        <taxon>Duplodnaviria</taxon>
        <taxon>Heunggongvirae</taxon>
        <taxon>Uroviricota</taxon>
        <taxon>Caudoviricetes</taxon>
        <taxon>Pantevenvirales</taxon>
        <taxon>Straboviridae</taxon>
        <taxon>Cinqassovirus</taxon>
        <taxon>Cinqassovirus aeh1</taxon>
    </lineage>
</organism>
<dbReference type="GO" id="GO:0004519">
    <property type="term" value="F:endonuclease activity"/>
    <property type="evidence" value="ECO:0007669"/>
    <property type="project" value="InterPro"/>
</dbReference>
<dbReference type="KEGG" id="vg:2657924"/>
<dbReference type="RefSeq" id="NP_943996.1">
    <property type="nucleotide sequence ID" value="NC_005260.1"/>
</dbReference>
<name>Q76YX3_9CAUD</name>
<dbReference type="EMBL" id="AY266303">
    <property type="protein sequence ID" value="AAQ17773.1"/>
    <property type="molecule type" value="Genomic_DNA"/>
</dbReference>
<dbReference type="PANTHER" id="PTHR31290:SF5">
    <property type="entry name" value="UV-DAMAGE ENDONUCLEASE"/>
    <property type="match status" value="1"/>
</dbReference>
<dbReference type="NCBIfam" id="TIGR00629">
    <property type="entry name" value="uvde"/>
    <property type="match status" value="1"/>
</dbReference>
<keyword evidence="2" id="KW-0234">DNA repair</keyword>
<evidence type="ECO:0000256" key="2">
    <source>
        <dbReference type="ARBA" id="ARBA00023204"/>
    </source>
</evidence>
<gene>
    <name evidence="3" type="ORF">Aeh1ORF111c</name>
</gene>
<dbReference type="GO" id="GO:0006289">
    <property type="term" value="P:nucleotide-excision repair"/>
    <property type="evidence" value="ECO:0007669"/>
    <property type="project" value="InterPro"/>
</dbReference>
<evidence type="ECO:0000256" key="1">
    <source>
        <dbReference type="ARBA" id="ARBA00022763"/>
    </source>
</evidence>
<protein>
    <submittedName>
        <fullName evidence="3">Uncharacterized protein</fullName>
    </submittedName>
</protein>
<sequence>MIGFACQMGEVINGEFKQFKDTKFGTVRVCDMDKLNEIAAKKKLADKVNDNLQALENLVLRVAKLPQNRRMLRVTSDLLPLFTHPKYGKLYEDLNKRITYKLALIGDVAQRYGIRLSMHPSQYTVVNSDKPEVVDAALIDLEMHTFILKHLLVPMGEGIINIHLNGKTDIIPVERMSDHLKSYLTFENDEKTGTLTRTLEVCEKYGFPLVFDIHHHRCNKTDGGILLRGTDPLAHRILGTWIGRKCRAKMHVSQSRGTDNFRDLCAHSDMITEYAIEEVLSTYIRSWDIMVEAKFKNVAAAKLAGQIYW</sequence>
<dbReference type="Proteomes" id="UP000002555">
    <property type="component" value="Segment"/>
</dbReference>
<reference evidence="3 4" key="1">
    <citation type="journal article" date="2001" name="J. Bacteriol.">
        <title>Phylogeny of the major head and tail genes of the wide-ranging T4-type bacteriophages.</title>
        <authorList>
            <person name="Tetart F."/>
            <person name="Desplats C."/>
            <person name="Kutateladze M."/>
            <person name="Monod C."/>
            <person name="Ackermann H.W."/>
            <person name="Krisch H.M."/>
        </authorList>
    </citation>
    <scope>NUCLEOTIDE SEQUENCE</scope>
</reference>
<keyword evidence="4" id="KW-1185">Reference proteome</keyword>
<dbReference type="PANTHER" id="PTHR31290">
    <property type="entry name" value="UV-DAMAGE ENDONUCLEASE"/>
    <property type="match status" value="1"/>
</dbReference>
<dbReference type="Pfam" id="PF03851">
    <property type="entry name" value="UvdE"/>
    <property type="match status" value="1"/>
</dbReference>
<dbReference type="GO" id="GO:0009411">
    <property type="term" value="P:response to UV"/>
    <property type="evidence" value="ECO:0007669"/>
    <property type="project" value="InterPro"/>
</dbReference>
<proteinExistence type="predicted"/>
<dbReference type="InterPro" id="IPR004601">
    <property type="entry name" value="UvdE"/>
</dbReference>
<keyword evidence="1" id="KW-0227">DNA damage</keyword>
<evidence type="ECO:0000313" key="4">
    <source>
        <dbReference type="Proteomes" id="UP000002555"/>
    </source>
</evidence>
<dbReference type="Gene3D" id="3.20.20.150">
    <property type="entry name" value="Divalent-metal-dependent TIM barrel enzymes"/>
    <property type="match status" value="1"/>
</dbReference>
<evidence type="ECO:0000313" key="3">
    <source>
        <dbReference type="EMBL" id="AAQ17773.1"/>
    </source>
</evidence>